<dbReference type="KEGG" id="gfo:GFO_3023"/>
<dbReference type="AlphaFoldDB" id="A0M5S3"/>
<evidence type="ECO:0000313" key="3">
    <source>
        <dbReference type="Proteomes" id="UP000000755"/>
    </source>
</evidence>
<keyword evidence="1" id="KW-1133">Transmembrane helix</keyword>
<feature type="transmembrane region" description="Helical" evidence="1">
    <location>
        <begin position="27"/>
        <end position="53"/>
    </location>
</feature>
<name>A0M5S3_CHRFK</name>
<dbReference type="HOGENOM" id="CLU_2935043_0_0_10"/>
<dbReference type="Proteomes" id="UP000000755">
    <property type="component" value="Chromosome"/>
</dbReference>
<sequence length="60" mass="7001">MKYNWNTFSSETMPLSVPKVSDVMVNFFFYASIVLAVLVVLISIYLLLVHLGIDKHFRHR</sequence>
<reference evidence="2 3" key="1">
    <citation type="journal article" date="2006" name="Environ. Microbiol.">
        <title>Whole genome analysis of the marine Bacteroidetes'Gramella forsetii' reveals adaptations to degradation of polymeric organic matter.</title>
        <authorList>
            <person name="Bauer M."/>
            <person name="Kube M."/>
            <person name="Teeling H."/>
            <person name="Richter M."/>
            <person name="Lombardot T."/>
            <person name="Allers E."/>
            <person name="Wuerdemann C.A."/>
            <person name="Quast C."/>
            <person name="Kuhl H."/>
            <person name="Knaust F."/>
            <person name="Woebken D."/>
            <person name="Bischof K."/>
            <person name="Mussmann M."/>
            <person name="Choudhuri J.V."/>
            <person name="Meyer F."/>
            <person name="Reinhardt R."/>
            <person name="Amann R.I."/>
            <person name="Gloeckner F.O."/>
        </authorList>
    </citation>
    <scope>NUCLEOTIDE SEQUENCE [LARGE SCALE GENOMIC DNA]</scope>
    <source>
        <strain evidence="2 3">KT0803</strain>
    </source>
</reference>
<gene>
    <name evidence="2" type="ordered locus">GFO_3023</name>
</gene>
<evidence type="ECO:0000313" key="2">
    <source>
        <dbReference type="EMBL" id="CAL67968.1"/>
    </source>
</evidence>
<proteinExistence type="predicted"/>
<keyword evidence="1" id="KW-0472">Membrane</keyword>
<keyword evidence="1" id="KW-0812">Transmembrane</keyword>
<organism evidence="2 3">
    <name type="scientific">Christiangramia forsetii (strain DSM 17595 / CGMCC 1.15422 / KT0803)</name>
    <name type="common">Gramella forsetii</name>
    <dbReference type="NCBI Taxonomy" id="411154"/>
    <lineage>
        <taxon>Bacteria</taxon>
        <taxon>Pseudomonadati</taxon>
        <taxon>Bacteroidota</taxon>
        <taxon>Flavobacteriia</taxon>
        <taxon>Flavobacteriales</taxon>
        <taxon>Flavobacteriaceae</taxon>
        <taxon>Christiangramia</taxon>
    </lineage>
</organism>
<dbReference type="EMBL" id="CU207366">
    <property type="protein sequence ID" value="CAL67968.1"/>
    <property type="molecule type" value="Genomic_DNA"/>
</dbReference>
<accession>A0M5S3</accession>
<evidence type="ECO:0000256" key="1">
    <source>
        <dbReference type="SAM" id="Phobius"/>
    </source>
</evidence>
<protein>
    <submittedName>
        <fullName evidence="2">Uncharacterized protein</fullName>
    </submittedName>
</protein>